<dbReference type="Pfam" id="PF04986">
    <property type="entry name" value="Y2_Tnp"/>
    <property type="match status" value="1"/>
</dbReference>
<sequence length="410" mass="48542">MIMQGVIKQIFVDNWEKFSEIYKGKIRANISREVDKMINCKSLDNGFIEFKCENCGHIKRVGFSCKSRFCTSCGKKKSEEWSDEMVARLINSKHRHMVFTIPQELRIYFARDRKLLSLLPKCSAKAIMSWFRDLNKKECFTPGIISVIHTFGRDLKWNPHVHLIVTEGGAGEITIWRNTKHINYTALRKRWQKILLDEIGINLKSGKKEFKKLKNKLYKRLENGFYVYGKGEIKTAKQAGKYVGRYTARPAIAESRIIKYDGKKVTFRYERHEDGEEVVEEIDVIDFIGRVIRHIPEKNFKMIRYYGIYAKNTRHKNKFFKLVNEKVAEFKRKINNWQTRILLTFGVNPLKCEKCGIQMKFHDIYYKNVSVREKFKEKIIGENKRKIEEIMYNYGVIKGIIRDKIEPLYV</sequence>
<keyword evidence="11" id="KW-1185">Reference proteome</keyword>
<dbReference type="KEGG" id="cpae:CPAST_c12030"/>
<dbReference type="EMBL" id="CP009268">
    <property type="protein sequence ID" value="AJA53596.1"/>
    <property type="molecule type" value="Genomic_DNA"/>
</dbReference>
<evidence type="ECO:0000313" key="6">
    <source>
        <dbReference type="EMBL" id="KRU10770.1"/>
    </source>
</evidence>
<protein>
    <submittedName>
        <fullName evidence="3 6">Transposase</fullName>
    </submittedName>
</protein>
<reference evidence="3 11" key="1">
    <citation type="journal article" date="2015" name="Genome Announc.">
        <title>Complete Genome Sequence of the Nitrogen-Fixing and Solvent-Producing Clostridium pasteurianum DSM 525.</title>
        <authorList>
            <person name="Poehlein A."/>
            <person name="Grosse-Honebrink A."/>
            <person name="Zhang Y."/>
            <person name="Minton N.P."/>
            <person name="Daniel R."/>
        </authorList>
    </citation>
    <scope>NUCLEOTIDE SEQUENCE [LARGE SCALE GENOMIC DNA]</scope>
    <source>
        <strain evidence="3">DSM 525</strain>
        <strain evidence="11">DSM 525 / ATCC 6013</strain>
    </source>
</reference>
<dbReference type="GO" id="GO:0003677">
    <property type="term" value="F:DNA binding"/>
    <property type="evidence" value="ECO:0007669"/>
    <property type="project" value="InterPro"/>
</dbReference>
<dbReference type="KEGG" id="cpat:CLPA_c31680"/>
<dbReference type="PANTHER" id="PTHR37023">
    <property type="entry name" value="TRANSPOSASE"/>
    <property type="match status" value="1"/>
</dbReference>
<evidence type="ECO:0000313" key="3">
    <source>
        <dbReference type="EMBL" id="AJA51291.1"/>
    </source>
</evidence>
<evidence type="ECO:0000313" key="10">
    <source>
        <dbReference type="Proteomes" id="UP000028042"/>
    </source>
</evidence>
<dbReference type="AlphaFoldDB" id="A0A0H3J5X6"/>
<reference evidence="6 10" key="3">
    <citation type="journal article" name="Genome Announc.">
        <title>Improved Draft Genome Sequence of Clostridium pasteurianum Strain ATCC 6013 (DSM 525) Using a Hybrid Next-Generation Sequencing Approach.</title>
        <authorList>
            <person name="Pyne M.E."/>
            <person name="Utturkar S."/>
            <person name="Brown S.D."/>
            <person name="Moo-Young M."/>
            <person name="Chung D.A."/>
            <person name="Chou C.P."/>
        </authorList>
    </citation>
    <scope>NUCLEOTIDE SEQUENCE [LARGE SCALE GENOMIC DNA]</scope>
    <source>
        <strain evidence="6 10">ATCC 6013</strain>
    </source>
</reference>
<evidence type="ECO:0000313" key="11">
    <source>
        <dbReference type="Proteomes" id="UP000030905"/>
    </source>
</evidence>
<dbReference type="EMBL" id="JPGY02000001">
    <property type="protein sequence ID" value="KRU13313.1"/>
    <property type="molecule type" value="Genomic_DNA"/>
</dbReference>
<name>A0A0H3J5X6_CLOPA</name>
<dbReference type="GO" id="GO:0004803">
    <property type="term" value="F:transposase activity"/>
    <property type="evidence" value="ECO:0007669"/>
    <property type="project" value="InterPro"/>
</dbReference>
<evidence type="ECO:0000259" key="1">
    <source>
        <dbReference type="Pfam" id="PF04986"/>
    </source>
</evidence>
<dbReference type="KEGG" id="cpae:CPAST_c35480"/>
<dbReference type="EMBL" id="JPGY02000001">
    <property type="protein sequence ID" value="KRU14378.1"/>
    <property type="molecule type" value="Genomic_DNA"/>
</dbReference>
<dbReference type="PATRIC" id="fig|1262449.7.peg.1224"/>
<feature type="domain" description="Transposase IS801/IS1294" evidence="1">
    <location>
        <begin position="143"/>
        <end position="313"/>
    </location>
</feature>
<evidence type="ECO:0000259" key="2">
    <source>
        <dbReference type="Pfam" id="PF14319"/>
    </source>
</evidence>
<dbReference type="KEGG" id="cpat:CLPA_c12030"/>
<dbReference type="EMBL" id="JPGY02000001">
    <property type="protein sequence ID" value="KRU10770.1"/>
    <property type="molecule type" value="Genomic_DNA"/>
</dbReference>
<dbReference type="GO" id="GO:0006313">
    <property type="term" value="P:DNA transposition"/>
    <property type="evidence" value="ECO:0007669"/>
    <property type="project" value="InterPro"/>
</dbReference>
<evidence type="ECO:0000313" key="7">
    <source>
        <dbReference type="EMBL" id="KRU12701.1"/>
    </source>
</evidence>
<evidence type="ECO:0000313" key="9">
    <source>
        <dbReference type="EMBL" id="KRU14378.1"/>
    </source>
</evidence>
<feature type="domain" description="Transposase zinc-binding" evidence="2">
    <location>
        <begin position="10"/>
        <end position="101"/>
    </location>
</feature>
<evidence type="ECO:0000313" key="8">
    <source>
        <dbReference type="EMBL" id="KRU13313.1"/>
    </source>
</evidence>
<dbReference type="KEGG" id="cpat:CLPA_c35480"/>
<reference evidence="6" key="2">
    <citation type="submission" date="2015-10" db="EMBL/GenBank/DDBJ databases">
        <title>Improved Draft Genome Sequence of Clostridium pasteurianum Strain ATCC 6013 (DSM 525) Using a Hybrid Next-Generation Sequencing Approach.</title>
        <authorList>
            <person name="Pyne M.E."/>
            <person name="Utturkar S.M."/>
            <person name="Brown S.D."/>
            <person name="Moo-Young M."/>
            <person name="Chung D.A."/>
            <person name="Chou P.C."/>
        </authorList>
    </citation>
    <scope>NUCLEOTIDE SEQUENCE</scope>
    <source>
        <strain evidence="6">ATCC 6013</strain>
    </source>
</reference>
<organism evidence="3 11">
    <name type="scientific">Clostridium pasteurianum DSM 525 = ATCC 6013</name>
    <dbReference type="NCBI Taxonomy" id="1262449"/>
    <lineage>
        <taxon>Bacteria</taxon>
        <taxon>Bacillati</taxon>
        <taxon>Bacillota</taxon>
        <taxon>Clostridia</taxon>
        <taxon>Eubacteriales</taxon>
        <taxon>Clostridiaceae</taxon>
        <taxon>Clostridium</taxon>
    </lineage>
</organism>
<evidence type="ECO:0000313" key="5">
    <source>
        <dbReference type="EMBL" id="AJA53596.1"/>
    </source>
</evidence>
<dbReference type="Proteomes" id="UP000028042">
    <property type="component" value="Unassembled WGS sequence"/>
</dbReference>
<evidence type="ECO:0000313" key="4">
    <source>
        <dbReference type="EMBL" id="AJA53222.1"/>
    </source>
</evidence>
<dbReference type="Proteomes" id="UP000030905">
    <property type="component" value="Chromosome"/>
</dbReference>
<dbReference type="KEGG" id="cpae:CPAST_c31680"/>
<dbReference type="InterPro" id="IPR007069">
    <property type="entry name" value="Transposase_32"/>
</dbReference>
<dbReference type="EMBL" id="JPGY02000001">
    <property type="protein sequence ID" value="KRU12701.1"/>
    <property type="molecule type" value="Genomic_DNA"/>
</dbReference>
<dbReference type="PANTHER" id="PTHR37023:SF1">
    <property type="entry name" value="ISSOD25 TRANSPOSASE TNPA_ISSOD25"/>
    <property type="match status" value="1"/>
</dbReference>
<accession>A0A0H3J5X6</accession>
<gene>
    <name evidence="3" type="ORF">CLPA_c12030</name>
    <name evidence="4" type="ORF">CLPA_c31680</name>
    <name evidence="5" type="ORF">CLPA_c35480</name>
    <name evidence="6" type="ORF">CP6013_00017</name>
    <name evidence="7" type="ORF">CP6013_01949</name>
    <name evidence="8" type="ORF">CP6013_02561</name>
    <name evidence="9" type="ORF">CP6013_03636</name>
</gene>
<dbReference type="InterPro" id="IPR026889">
    <property type="entry name" value="Zn_Tnp"/>
</dbReference>
<proteinExistence type="predicted"/>
<dbReference type="EMBL" id="CP009268">
    <property type="protein sequence ID" value="AJA53222.1"/>
    <property type="molecule type" value="Genomic_DNA"/>
</dbReference>
<dbReference type="EMBL" id="CP009268">
    <property type="protein sequence ID" value="AJA51291.1"/>
    <property type="molecule type" value="Genomic_DNA"/>
</dbReference>
<dbReference type="Pfam" id="PF14319">
    <property type="entry name" value="Zn_Tnp_IS91"/>
    <property type="match status" value="1"/>
</dbReference>
<dbReference type="eggNOG" id="COG0582">
    <property type="taxonomic scope" value="Bacteria"/>
</dbReference>